<reference evidence="4" key="1">
    <citation type="submission" date="2016-02" db="EMBL/GenBank/DDBJ databases">
        <title>Draft genome sequence of Microdochium bolleyi, a fungal endophyte of beachgrass.</title>
        <authorList>
            <consortium name="DOE Joint Genome Institute"/>
            <person name="David A.S."/>
            <person name="May G."/>
            <person name="Haridas S."/>
            <person name="Lim J."/>
            <person name="Wang M."/>
            <person name="Labutti K."/>
            <person name="Lipzen A."/>
            <person name="Barry K."/>
            <person name="Grigoriev I.V."/>
        </authorList>
    </citation>
    <scope>NUCLEOTIDE SEQUENCE [LARGE SCALE GENOMIC DNA]</scope>
    <source>
        <strain evidence="4">J235TASD1</strain>
    </source>
</reference>
<protein>
    <submittedName>
        <fullName evidence="3">Microtubule associated protein-domain-containing protein</fullName>
    </submittedName>
</protein>
<evidence type="ECO:0000313" key="3">
    <source>
        <dbReference type="EMBL" id="KXJ97433.1"/>
    </source>
</evidence>
<dbReference type="GO" id="GO:0008017">
    <property type="term" value="F:microtubule binding"/>
    <property type="evidence" value="ECO:0007669"/>
    <property type="project" value="InterPro"/>
</dbReference>
<evidence type="ECO:0000256" key="1">
    <source>
        <dbReference type="SAM" id="Coils"/>
    </source>
</evidence>
<feature type="non-terminal residue" evidence="3">
    <location>
        <position position="503"/>
    </location>
</feature>
<dbReference type="AlphaFoldDB" id="A0A136JJW5"/>
<gene>
    <name evidence="3" type="ORF">Micbo1qcDRAFT_156318</name>
</gene>
<dbReference type="PANTHER" id="PTHR19321:SF41">
    <property type="entry name" value="FASCETTO-RELATED"/>
    <property type="match status" value="1"/>
</dbReference>
<keyword evidence="4" id="KW-1185">Reference proteome</keyword>
<dbReference type="OrthoDB" id="642895at2759"/>
<dbReference type="InterPro" id="IPR007145">
    <property type="entry name" value="MAP65_Ase1_PRC1"/>
</dbReference>
<dbReference type="STRING" id="196109.A0A136JJW5"/>
<organism evidence="3 4">
    <name type="scientific">Microdochium bolleyi</name>
    <dbReference type="NCBI Taxonomy" id="196109"/>
    <lineage>
        <taxon>Eukaryota</taxon>
        <taxon>Fungi</taxon>
        <taxon>Dikarya</taxon>
        <taxon>Ascomycota</taxon>
        <taxon>Pezizomycotina</taxon>
        <taxon>Sordariomycetes</taxon>
        <taxon>Xylariomycetidae</taxon>
        <taxon>Xylariales</taxon>
        <taxon>Microdochiaceae</taxon>
        <taxon>Microdochium</taxon>
    </lineage>
</organism>
<dbReference type="InParanoid" id="A0A136JJW5"/>
<sequence>MLDEANCIITTIRQMEASLDDSKQRLSHPSDDMDLKVTYPLSRCLVGLKEKHLQISKLHRERFEQVNKLVQALESYSSHLEASFVKIALPQVGPNQSIPPSFDLSPSYVDRLDDEFTRVYEEYTRRVETVKALAQSTIQLWAELGTPQAQTDAALVKYYREAPEQLGLHEDDIARLRSKRDKLSDEKKNREKRLKDLKVAVETLWEKLGVEESERKTFLNSNRGCGIRQINEFEDELSRLNELKRQNLHVFVEDARYRIQELWDALYFSEDEMLEFTPAFSDVYSDALLEAHERELARLESLREQRAPTLALVDKHKTLTHDRDELASSSQDASRLMLRGQKGEKRDPGKLLREEKMRKRIAKELPKVAAELAKLLAKYEDEYGRPFLVHGERYLDALEVEAPRAAVPGARPKTPGVPASAAKPQRTPGPSRANSNSSRAPVAPPTRPKTPGATAGGTIRKPPTASQLPKDPKASPSRIPARVPLSNLKHGNNSPERPRPESR</sequence>
<name>A0A136JJW5_9PEZI</name>
<feature type="coiled-coil region" evidence="1">
    <location>
        <begin position="166"/>
        <end position="200"/>
    </location>
</feature>
<accession>A0A136JJW5</accession>
<dbReference type="GO" id="GO:0005737">
    <property type="term" value="C:cytoplasm"/>
    <property type="evidence" value="ECO:0007669"/>
    <property type="project" value="TreeGrafter"/>
</dbReference>
<dbReference type="GO" id="GO:0051256">
    <property type="term" value="P:mitotic spindle midzone assembly"/>
    <property type="evidence" value="ECO:0007669"/>
    <property type="project" value="TreeGrafter"/>
</dbReference>
<proteinExistence type="predicted"/>
<feature type="region of interest" description="Disordered" evidence="2">
    <location>
        <begin position="406"/>
        <end position="503"/>
    </location>
</feature>
<dbReference type="Pfam" id="PF03999">
    <property type="entry name" value="MAP65_ASE1"/>
    <property type="match status" value="1"/>
</dbReference>
<feature type="compositionally biased region" description="Basic and acidic residues" evidence="2">
    <location>
        <begin position="341"/>
        <end position="354"/>
    </location>
</feature>
<evidence type="ECO:0000313" key="4">
    <source>
        <dbReference type="Proteomes" id="UP000070501"/>
    </source>
</evidence>
<feature type="region of interest" description="Disordered" evidence="2">
    <location>
        <begin position="321"/>
        <end position="354"/>
    </location>
</feature>
<dbReference type="Gene3D" id="1.20.58.1520">
    <property type="match status" value="1"/>
</dbReference>
<dbReference type="EMBL" id="KQ964245">
    <property type="protein sequence ID" value="KXJ97433.1"/>
    <property type="molecule type" value="Genomic_DNA"/>
</dbReference>
<keyword evidence="1" id="KW-0175">Coiled coil</keyword>
<evidence type="ECO:0000256" key="2">
    <source>
        <dbReference type="SAM" id="MobiDB-lite"/>
    </source>
</evidence>
<dbReference type="GO" id="GO:1990023">
    <property type="term" value="C:mitotic spindle midzone"/>
    <property type="evidence" value="ECO:0007669"/>
    <property type="project" value="TreeGrafter"/>
</dbReference>
<dbReference type="PANTHER" id="PTHR19321">
    <property type="entry name" value="PROTEIN REGULATOR OF CYTOKINESIS 1 PRC1-RELATED"/>
    <property type="match status" value="1"/>
</dbReference>
<dbReference type="Proteomes" id="UP000070501">
    <property type="component" value="Unassembled WGS sequence"/>
</dbReference>